<proteinExistence type="predicted"/>
<dbReference type="InterPro" id="IPR037401">
    <property type="entry name" value="SnoaL-like"/>
</dbReference>
<dbReference type="SUPFAM" id="SSF54427">
    <property type="entry name" value="NTF2-like"/>
    <property type="match status" value="1"/>
</dbReference>
<dbReference type="KEGG" id="nar:Saro_3745"/>
<name>A4XF93_NOVAD</name>
<dbReference type="Pfam" id="PF13577">
    <property type="entry name" value="SnoaL_4"/>
    <property type="match status" value="1"/>
</dbReference>
<dbReference type="EMBL" id="CP000677">
    <property type="protein sequence ID" value="ABP64604.1"/>
    <property type="molecule type" value="Genomic_DNA"/>
</dbReference>
<keyword evidence="2" id="KW-0614">Plasmid</keyword>
<dbReference type="AlphaFoldDB" id="A4XF93"/>
<evidence type="ECO:0000259" key="1">
    <source>
        <dbReference type="Pfam" id="PF13577"/>
    </source>
</evidence>
<reference evidence="2 3" key="1">
    <citation type="submission" date="2007-04" db="EMBL/GenBank/DDBJ databases">
        <title>Complete sequence of plasmid pNL2 of Novosphingobium aromaticivorans DSM 12444.</title>
        <authorList>
            <consortium name="US DOE Joint Genome Institute"/>
            <person name="Copeland A."/>
            <person name="Lucas S."/>
            <person name="Lapidus A."/>
            <person name="Barry K."/>
            <person name="Detter J.C."/>
            <person name="Glavina del Rio T."/>
            <person name="Hammon N."/>
            <person name="Israni S."/>
            <person name="Dalin E."/>
            <person name="Tice H."/>
            <person name="Pitluck S."/>
            <person name="Chertkov O."/>
            <person name="Han C."/>
            <person name="Thomson S."/>
            <person name="Schmutz J."/>
            <person name="Larimer F."/>
            <person name="Land M."/>
            <person name="Kyrpides N."/>
            <person name="Ivanova N."/>
            <person name="Fredrickson J."/>
            <person name="Romine M.F."/>
            <person name="Richardson P."/>
        </authorList>
    </citation>
    <scope>NUCLEOTIDE SEQUENCE [LARGE SCALE GENOMIC DNA]</scope>
    <source>
        <strain evidence="3">ATCC 700278 / DSM 12444 / CCUG 56034 / CIP 105152 / NBRC 16084 / F199</strain>
        <plasmid evidence="2 3">pNL2</plasmid>
    </source>
</reference>
<dbReference type="HOGENOM" id="CLU_106738_5_0_5"/>
<protein>
    <recommendedName>
        <fullName evidence="1">SnoaL-like domain-containing protein</fullName>
    </recommendedName>
</protein>
<organism evidence="2 3">
    <name type="scientific">Novosphingobium aromaticivorans (strain ATCC 700278 / DSM 12444 / CCUG 56034 / CIP 105152 / NBRC 16084 / F199)</name>
    <dbReference type="NCBI Taxonomy" id="279238"/>
    <lineage>
        <taxon>Bacteria</taxon>
        <taxon>Pseudomonadati</taxon>
        <taxon>Pseudomonadota</taxon>
        <taxon>Alphaproteobacteria</taxon>
        <taxon>Sphingomonadales</taxon>
        <taxon>Sphingomonadaceae</taxon>
        <taxon>Novosphingobium</taxon>
    </lineage>
</organism>
<keyword evidence="3" id="KW-1185">Reference proteome</keyword>
<sequence length="187" mass="21184">MPQKRKPDPAMAYTLQQLSDMEEIKVLKHRYFRAIDTGDFAALPALFTQDIDCTYNGGTYKVSLKGRDAMVEFLSNSFHSGALAMHIGIMPEVAVTGDNSATGIWYLQDVFIDLEKDDHTFGTAIYTDTYRREGGTWKIASTYYDRVIEVLTKFSLTNGRPSVQRLATTGRKPEERTDISKLIHWDS</sequence>
<evidence type="ECO:0000313" key="2">
    <source>
        <dbReference type="EMBL" id="ABP64604.1"/>
    </source>
</evidence>
<dbReference type="SMR" id="A4XF93"/>
<dbReference type="Proteomes" id="UP000009134">
    <property type="component" value="Plasmid pNL2"/>
</dbReference>
<dbReference type="CDD" id="cd00531">
    <property type="entry name" value="NTF2_like"/>
    <property type="match status" value="1"/>
</dbReference>
<geneLocation type="plasmid" evidence="2 3">
    <name>pNL2</name>
</geneLocation>
<dbReference type="eggNOG" id="ENOG5030KTR">
    <property type="taxonomic scope" value="Bacteria"/>
</dbReference>
<dbReference type="InterPro" id="IPR032710">
    <property type="entry name" value="NTF2-like_dom_sf"/>
</dbReference>
<dbReference type="Gene3D" id="3.10.450.50">
    <property type="match status" value="1"/>
</dbReference>
<gene>
    <name evidence="2" type="ordered locus">Saro_3745</name>
</gene>
<accession>A4XF93</accession>
<evidence type="ECO:0000313" key="3">
    <source>
        <dbReference type="Proteomes" id="UP000009134"/>
    </source>
</evidence>
<feature type="domain" description="SnoaL-like" evidence="1">
    <location>
        <begin position="16"/>
        <end position="141"/>
    </location>
</feature>